<dbReference type="SUPFAM" id="SSF56784">
    <property type="entry name" value="HAD-like"/>
    <property type="match status" value="1"/>
</dbReference>
<evidence type="ECO:0000313" key="1">
    <source>
        <dbReference type="EMBL" id="SCV74086.1"/>
    </source>
</evidence>
<dbReference type="InterPro" id="IPR036412">
    <property type="entry name" value="HAD-like_sf"/>
</dbReference>
<dbReference type="Gene3D" id="3.40.50.300">
    <property type="entry name" value="P-loop containing nucleotide triphosphate hydrolases"/>
    <property type="match status" value="1"/>
</dbReference>
<dbReference type="GO" id="GO:0046403">
    <property type="term" value="F:polynucleotide 3'-phosphatase activity"/>
    <property type="evidence" value="ECO:0007669"/>
    <property type="project" value="TreeGrafter"/>
</dbReference>
<dbReference type="SUPFAM" id="SSF52540">
    <property type="entry name" value="P-loop containing nucleoside triphosphate hydrolases"/>
    <property type="match status" value="1"/>
</dbReference>
<dbReference type="OrthoDB" id="19045at2759"/>
<dbReference type="PANTHER" id="PTHR12083:SF9">
    <property type="entry name" value="BIFUNCTIONAL POLYNUCLEOTIDE PHOSPHATASE_KINASE"/>
    <property type="match status" value="1"/>
</dbReference>
<name>A0A238FSK0_9BASI</name>
<dbReference type="InterPro" id="IPR013954">
    <property type="entry name" value="PNK3P"/>
</dbReference>
<dbReference type="InterPro" id="IPR006549">
    <property type="entry name" value="HAD-SF_hydro_IIIA"/>
</dbReference>
<dbReference type="Gene3D" id="3.40.50.1000">
    <property type="entry name" value="HAD superfamily/HAD-like"/>
    <property type="match status" value="1"/>
</dbReference>
<sequence length="477" mass="54419">MGNSGKRVASVSIFPFSSPSSSKITKLASSILPSPDFDFQDEVLGNTSCWHATWKRPKPSAKIAAFDIDGTLITHRKDSSRPKKRFPDNEIDWAWLNPQVLPKLCRAHANGYTIVFFSNQAGLATSQHNFRLKLPLMARRGLQDEPFHVFAAFDYSIYRKPATGMWDYFVRNCNQGVEVDLERSFYVGDAAGRPARDQSAQADASDLDRKFAHNLDLPFFTPEEYFLSRPVSTSWSFRTYHWPSLNYSYTGPLFSPSTSPLIGAPSDGPEVVLFIGPPGAGKTKFYREKFKRAGYLRIGDASIRDCLALLTYHFKSTPYPPSCVIDLLLPSRSLRASIISHISELSRERHSMDQASQCCRPLSNIKIRLFHLTTDKELCRHNTVHRALSPCTLTYNSLKTNSARGLPLEMGEEREMVPREVWESWDRKWQVPDDSEEGLEVIKIHFKFVGTVEEEKKWRRCLDVWKRPNPFIARRTA</sequence>
<dbReference type="InterPro" id="IPR023214">
    <property type="entry name" value="HAD_sf"/>
</dbReference>
<gene>
    <name evidence="1" type="ORF">BQ2448_6518</name>
</gene>
<accession>A0A238FSK0</accession>
<dbReference type="AlphaFoldDB" id="A0A238FSK0"/>
<keyword evidence="2" id="KW-1185">Reference proteome</keyword>
<dbReference type="NCBIfam" id="TIGR01662">
    <property type="entry name" value="HAD-SF-IIIA"/>
    <property type="match status" value="1"/>
</dbReference>
<dbReference type="Pfam" id="PF08645">
    <property type="entry name" value="PNK3P"/>
    <property type="match status" value="1"/>
</dbReference>
<dbReference type="GO" id="GO:0006281">
    <property type="term" value="P:DNA repair"/>
    <property type="evidence" value="ECO:0007669"/>
    <property type="project" value="TreeGrafter"/>
</dbReference>
<dbReference type="InterPro" id="IPR006551">
    <property type="entry name" value="Polynucleotide_phosphatase"/>
</dbReference>
<dbReference type="PANTHER" id="PTHR12083">
    <property type="entry name" value="BIFUNCTIONAL POLYNUCLEOTIDE PHOSPHATASE/KINASE"/>
    <property type="match status" value="1"/>
</dbReference>
<dbReference type="GO" id="GO:0046404">
    <property type="term" value="F:ATP-dependent polydeoxyribonucleotide 5'-hydroxyl-kinase activity"/>
    <property type="evidence" value="ECO:0007669"/>
    <property type="project" value="TreeGrafter"/>
</dbReference>
<dbReference type="Proteomes" id="UP000198372">
    <property type="component" value="Unassembled WGS sequence"/>
</dbReference>
<dbReference type="EMBL" id="FMSP01000020">
    <property type="protein sequence ID" value="SCV74086.1"/>
    <property type="molecule type" value="Genomic_DNA"/>
</dbReference>
<protein>
    <submittedName>
        <fullName evidence="1">BQ2448_6518 protein</fullName>
    </submittedName>
</protein>
<evidence type="ECO:0000313" key="2">
    <source>
        <dbReference type="Proteomes" id="UP000198372"/>
    </source>
</evidence>
<proteinExistence type="predicted"/>
<organism evidence="1 2">
    <name type="scientific">Microbotryum intermedium</name>
    <dbReference type="NCBI Taxonomy" id="269621"/>
    <lineage>
        <taxon>Eukaryota</taxon>
        <taxon>Fungi</taxon>
        <taxon>Dikarya</taxon>
        <taxon>Basidiomycota</taxon>
        <taxon>Pucciniomycotina</taxon>
        <taxon>Microbotryomycetes</taxon>
        <taxon>Microbotryales</taxon>
        <taxon>Microbotryaceae</taxon>
        <taxon>Microbotryum</taxon>
    </lineage>
</organism>
<dbReference type="GO" id="GO:0003690">
    <property type="term" value="F:double-stranded DNA binding"/>
    <property type="evidence" value="ECO:0007669"/>
    <property type="project" value="TreeGrafter"/>
</dbReference>
<dbReference type="InterPro" id="IPR027417">
    <property type="entry name" value="P-loop_NTPase"/>
</dbReference>
<dbReference type="NCBIfam" id="TIGR01664">
    <property type="entry name" value="DNA-3'-Pase"/>
    <property type="match status" value="1"/>
</dbReference>
<reference evidence="2" key="1">
    <citation type="submission" date="2016-09" db="EMBL/GenBank/DDBJ databases">
        <authorList>
            <person name="Jeantristanb JTB J.-T."/>
            <person name="Ricardo R."/>
        </authorList>
    </citation>
    <scope>NUCLEOTIDE SEQUENCE [LARGE SCALE GENOMIC DNA]</scope>
</reference>
<dbReference type="STRING" id="269621.A0A238FSK0"/>